<dbReference type="Proteomes" id="UP000269396">
    <property type="component" value="Unassembled WGS sequence"/>
</dbReference>
<evidence type="ECO:0000313" key="2">
    <source>
        <dbReference type="EMBL" id="VDP82020.1"/>
    </source>
</evidence>
<evidence type="ECO:0000313" key="3">
    <source>
        <dbReference type="Proteomes" id="UP000269396"/>
    </source>
</evidence>
<feature type="compositionally biased region" description="Basic and acidic residues" evidence="1">
    <location>
        <begin position="63"/>
        <end position="102"/>
    </location>
</feature>
<feature type="compositionally biased region" description="Basic and acidic residues" evidence="1">
    <location>
        <begin position="185"/>
        <end position="210"/>
    </location>
</feature>
<protein>
    <submittedName>
        <fullName evidence="2">Uncharacterized protein</fullName>
    </submittedName>
</protein>
<gene>
    <name evidence="2" type="ORF">SMTD_LOCUS20274</name>
</gene>
<feature type="non-terminal residue" evidence="2">
    <location>
        <position position="269"/>
    </location>
</feature>
<organism evidence="2 3">
    <name type="scientific">Schistosoma mattheei</name>
    <dbReference type="NCBI Taxonomy" id="31246"/>
    <lineage>
        <taxon>Eukaryota</taxon>
        <taxon>Metazoa</taxon>
        <taxon>Spiralia</taxon>
        <taxon>Lophotrochozoa</taxon>
        <taxon>Platyhelminthes</taxon>
        <taxon>Trematoda</taxon>
        <taxon>Digenea</taxon>
        <taxon>Strigeidida</taxon>
        <taxon>Schistosomatoidea</taxon>
        <taxon>Schistosomatidae</taxon>
        <taxon>Schistosoma</taxon>
    </lineage>
</organism>
<proteinExistence type="predicted"/>
<feature type="region of interest" description="Disordered" evidence="1">
    <location>
        <begin position="36"/>
        <end position="269"/>
    </location>
</feature>
<feature type="compositionally biased region" description="Basic and acidic residues" evidence="1">
    <location>
        <begin position="152"/>
        <end position="161"/>
    </location>
</feature>
<name>A0A183Q0Y8_9TREM</name>
<evidence type="ECO:0000256" key="1">
    <source>
        <dbReference type="SAM" id="MobiDB-lite"/>
    </source>
</evidence>
<keyword evidence="3" id="KW-1185">Reference proteome</keyword>
<dbReference type="EMBL" id="UZAL01044033">
    <property type="protein sequence ID" value="VDP82020.1"/>
    <property type="molecule type" value="Genomic_DNA"/>
</dbReference>
<feature type="compositionally biased region" description="Basic and acidic residues" evidence="1">
    <location>
        <begin position="109"/>
        <end position="141"/>
    </location>
</feature>
<feature type="compositionally biased region" description="Basic and acidic residues" evidence="1">
    <location>
        <begin position="217"/>
        <end position="232"/>
    </location>
</feature>
<accession>A0A183Q0Y8</accession>
<reference evidence="2 3" key="1">
    <citation type="submission" date="2018-11" db="EMBL/GenBank/DDBJ databases">
        <authorList>
            <consortium name="Pathogen Informatics"/>
        </authorList>
    </citation>
    <scope>NUCLEOTIDE SEQUENCE [LARGE SCALE GENOMIC DNA]</scope>
    <source>
        <strain>Denwood</strain>
        <strain evidence="3">Zambia</strain>
    </source>
</reference>
<feature type="compositionally biased region" description="Basic residues" evidence="1">
    <location>
        <begin position="142"/>
        <end position="151"/>
    </location>
</feature>
<dbReference type="AlphaFoldDB" id="A0A183Q0Y8"/>
<sequence>MVIRIDIISNINDGELKYNGELFRVTQETKNIKIKEEFNEEDNENKDLQRNSEGYKMIPNLTEAEKERKRVASEQLKINENKPENPDVTEKKKRSQTKEAHNRLTNKHGIKEDKQENNKTKERKEKNNNKKDGKKKFELGKTKTKKPRKEKQKQNHQERREKTTKKTKSTEGPQKNENENNETINKIKREMLRKQHEKIIEEEGENRDIKQNINRLETIKSKAKNEDKEKNTNKKRKKYIIQKKNGESEQNVPESSGKRKQNFDGNNEY</sequence>